<name>A0AAD4YMV6_PRUDU</name>
<gene>
    <name evidence="1" type="ORF">L3X38_043389</name>
</gene>
<evidence type="ECO:0000313" key="2">
    <source>
        <dbReference type="Proteomes" id="UP001054821"/>
    </source>
</evidence>
<comment type="caution">
    <text evidence="1">The sequence shown here is derived from an EMBL/GenBank/DDBJ whole genome shotgun (WGS) entry which is preliminary data.</text>
</comment>
<dbReference type="Proteomes" id="UP001054821">
    <property type="component" value="Chromosome 8"/>
</dbReference>
<keyword evidence="2" id="KW-1185">Reference proteome</keyword>
<dbReference type="AlphaFoldDB" id="A0AAD4YMV6"/>
<proteinExistence type="predicted"/>
<protein>
    <submittedName>
        <fullName evidence="1">Uncharacterized protein</fullName>
    </submittedName>
</protein>
<sequence>MPQVPSSEARRAFFTVMPQPPCICFERAQSTASMQKKEHWFHHECKLQHQPHSVQYHPFVPLAFQLSLPCPGKLDGVVSSFSASPSRPHAFPDPNQIHVHCGR</sequence>
<organism evidence="1 2">
    <name type="scientific">Prunus dulcis</name>
    <name type="common">Almond</name>
    <name type="synonym">Amygdalus dulcis</name>
    <dbReference type="NCBI Taxonomy" id="3755"/>
    <lineage>
        <taxon>Eukaryota</taxon>
        <taxon>Viridiplantae</taxon>
        <taxon>Streptophyta</taxon>
        <taxon>Embryophyta</taxon>
        <taxon>Tracheophyta</taxon>
        <taxon>Spermatophyta</taxon>
        <taxon>Magnoliopsida</taxon>
        <taxon>eudicotyledons</taxon>
        <taxon>Gunneridae</taxon>
        <taxon>Pentapetalae</taxon>
        <taxon>rosids</taxon>
        <taxon>fabids</taxon>
        <taxon>Rosales</taxon>
        <taxon>Rosaceae</taxon>
        <taxon>Amygdaloideae</taxon>
        <taxon>Amygdaleae</taxon>
        <taxon>Prunus</taxon>
    </lineage>
</organism>
<dbReference type="EMBL" id="JAJFAZ020000008">
    <property type="protein sequence ID" value="KAI5314213.1"/>
    <property type="molecule type" value="Genomic_DNA"/>
</dbReference>
<accession>A0AAD4YMV6</accession>
<evidence type="ECO:0000313" key="1">
    <source>
        <dbReference type="EMBL" id="KAI5314213.1"/>
    </source>
</evidence>
<reference evidence="1 2" key="1">
    <citation type="journal article" date="2022" name="G3 (Bethesda)">
        <title>Whole-genome sequence and methylome profiling of the almond [Prunus dulcis (Mill.) D.A. Webb] cultivar 'Nonpareil'.</title>
        <authorList>
            <person name="D'Amico-Willman K.M."/>
            <person name="Ouma W.Z."/>
            <person name="Meulia T."/>
            <person name="Sideli G.M."/>
            <person name="Gradziel T.M."/>
            <person name="Fresnedo-Ramirez J."/>
        </authorList>
    </citation>
    <scope>NUCLEOTIDE SEQUENCE [LARGE SCALE GENOMIC DNA]</scope>
    <source>
        <strain evidence="1">Clone GOH B32 T37-40</strain>
    </source>
</reference>